<proteinExistence type="predicted"/>
<keyword evidence="1" id="KW-0812">Transmembrane</keyword>
<dbReference type="Proteomes" id="UP000694920">
    <property type="component" value="Unplaced"/>
</dbReference>
<evidence type="ECO:0000256" key="1">
    <source>
        <dbReference type="SAM" id="Phobius"/>
    </source>
</evidence>
<feature type="transmembrane region" description="Helical" evidence="1">
    <location>
        <begin position="60"/>
        <end position="86"/>
    </location>
</feature>
<protein>
    <submittedName>
        <fullName evidence="3">Uncharacterized protein LOC107265575 isoform X1</fullName>
    </submittedName>
</protein>
<dbReference type="KEGG" id="ccin:107265575"/>
<evidence type="ECO:0000313" key="2">
    <source>
        <dbReference type="Proteomes" id="UP000694920"/>
    </source>
</evidence>
<dbReference type="RefSeq" id="XP_015590656.1">
    <property type="nucleotide sequence ID" value="XM_015735170.2"/>
</dbReference>
<keyword evidence="1" id="KW-1133">Transmembrane helix</keyword>
<organism evidence="2 3">
    <name type="scientific">Cephus cinctus</name>
    <name type="common">Wheat stem sawfly</name>
    <dbReference type="NCBI Taxonomy" id="211228"/>
    <lineage>
        <taxon>Eukaryota</taxon>
        <taxon>Metazoa</taxon>
        <taxon>Ecdysozoa</taxon>
        <taxon>Arthropoda</taxon>
        <taxon>Hexapoda</taxon>
        <taxon>Insecta</taxon>
        <taxon>Pterygota</taxon>
        <taxon>Neoptera</taxon>
        <taxon>Endopterygota</taxon>
        <taxon>Hymenoptera</taxon>
        <taxon>Cephoidea</taxon>
        <taxon>Cephidae</taxon>
        <taxon>Cephus</taxon>
    </lineage>
</organism>
<keyword evidence="2" id="KW-1185">Reference proteome</keyword>
<accession>A0AAJ7BNQ3</accession>
<gene>
    <name evidence="3" type="primary">LOC107265575</name>
</gene>
<evidence type="ECO:0000313" key="3">
    <source>
        <dbReference type="RefSeq" id="XP_015590656.1"/>
    </source>
</evidence>
<sequence length="373" mass="42886">MSKSKLQVIMNRDAERSKEEDRPLLFPEDDCQRMDGFPVAYETAVTHGAVHYLGKWPSHLFAVFVAGCLVFAMFFIFALITVIFSVSVDNRCRRIRNVEIDNDSSGNVYFVKHENRTWSDEELCFIEIAAREHPDLNIYLMNLLNEEPNGKKMKEFMIELIDVKREIRSMLDTVDFLQVNNSTFTVGSKSDENMRKRLADVLLNVRNIDVTVEHFFNGSRLDKIYRQLDDRGIEFAARTHILWNFPGIALEPVLYSSLTHVRQFLYENCKDKCKSGQIATIEPNGDLLATGITCQAFIGVLMEEILKSRTSVRQNTLREAISKFCPRTGYCPGVRIYKFEKLSSLNILHCPTIYPEGIPSDSKQPSKKYSTSY</sequence>
<reference evidence="3" key="1">
    <citation type="submission" date="2025-08" db="UniProtKB">
        <authorList>
            <consortium name="RefSeq"/>
        </authorList>
    </citation>
    <scope>IDENTIFICATION</scope>
</reference>
<dbReference type="AlphaFoldDB" id="A0AAJ7BNQ3"/>
<dbReference type="GeneID" id="107265575"/>
<name>A0AAJ7BNQ3_CEPCN</name>
<keyword evidence="1" id="KW-0472">Membrane</keyword>